<reference evidence="2" key="1">
    <citation type="journal article" date="2023" name="Genome Biol. Evol.">
        <title>Long-read-based Genome Assembly of Drosophila gunungcola Reveals Fewer Chemosensory Genes in Flower-breeding Species.</title>
        <authorList>
            <person name="Negi A."/>
            <person name="Liao B.Y."/>
            <person name="Yeh S.D."/>
        </authorList>
    </citation>
    <scope>NUCLEOTIDE SEQUENCE</scope>
    <source>
        <strain evidence="2">Sukarami</strain>
    </source>
</reference>
<dbReference type="InterPro" id="IPR001304">
    <property type="entry name" value="C-type_lectin-like"/>
</dbReference>
<evidence type="ECO:0000259" key="1">
    <source>
        <dbReference type="PROSITE" id="PS50041"/>
    </source>
</evidence>
<comment type="caution">
    <text evidence="2">The sequence shown here is derived from an EMBL/GenBank/DDBJ whole genome shotgun (WGS) entry which is preliminary data.</text>
</comment>
<dbReference type="InterPro" id="IPR016187">
    <property type="entry name" value="CTDL_fold"/>
</dbReference>
<evidence type="ECO:0000313" key="3">
    <source>
        <dbReference type="Proteomes" id="UP001059596"/>
    </source>
</evidence>
<keyword evidence="3" id="KW-1185">Reference proteome</keyword>
<sequence length="162" mass="18604">MQQFGGICITTLSLMVKKTANELQLSETFNKTEGDKKRSIAAQNFEKIGGRYFYIEKENKLNWFAAVKACQTLGGQLAVIENQEEMNAIYEKQSVGKYWLDLNDLVIEGDFVSWTTGLRASFLNWRSDQPDNFGQKERCVTMFGPLMYDDNCEIENYFVCEA</sequence>
<dbReference type="Gene3D" id="3.10.100.10">
    <property type="entry name" value="Mannose-Binding Protein A, subunit A"/>
    <property type="match status" value="1"/>
</dbReference>
<dbReference type="Proteomes" id="UP001059596">
    <property type="component" value="Unassembled WGS sequence"/>
</dbReference>
<proteinExistence type="predicted"/>
<accession>A0A9Q0BSH7</accession>
<dbReference type="EMBL" id="JAMKOV010000002">
    <property type="protein sequence ID" value="KAI8042967.1"/>
    <property type="molecule type" value="Genomic_DNA"/>
</dbReference>
<dbReference type="Pfam" id="PF00059">
    <property type="entry name" value="Lectin_C"/>
    <property type="match status" value="1"/>
</dbReference>
<dbReference type="PANTHER" id="PTHR22803">
    <property type="entry name" value="MANNOSE, PHOSPHOLIPASE, LECTIN RECEPTOR RELATED"/>
    <property type="match status" value="1"/>
</dbReference>
<organism evidence="2 3">
    <name type="scientific">Drosophila gunungcola</name>
    <name type="common">fruit fly</name>
    <dbReference type="NCBI Taxonomy" id="103775"/>
    <lineage>
        <taxon>Eukaryota</taxon>
        <taxon>Metazoa</taxon>
        <taxon>Ecdysozoa</taxon>
        <taxon>Arthropoda</taxon>
        <taxon>Hexapoda</taxon>
        <taxon>Insecta</taxon>
        <taxon>Pterygota</taxon>
        <taxon>Neoptera</taxon>
        <taxon>Endopterygota</taxon>
        <taxon>Diptera</taxon>
        <taxon>Brachycera</taxon>
        <taxon>Muscomorpha</taxon>
        <taxon>Ephydroidea</taxon>
        <taxon>Drosophilidae</taxon>
        <taxon>Drosophila</taxon>
        <taxon>Sophophora</taxon>
    </lineage>
</organism>
<dbReference type="SUPFAM" id="SSF56436">
    <property type="entry name" value="C-type lectin-like"/>
    <property type="match status" value="1"/>
</dbReference>
<name>A0A9Q0BSH7_9MUSC</name>
<dbReference type="InterPro" id="IPR050111">
    <property type="entry name" value="C-type_lectin/snaclec_domain"/>
</dbReference>
<dbReference type="AlphaFoldDB" id="A0A9Q0BSH7"/>
<evidence type="ECO:0000313" key="2">
    <source>
        <dbReference type="EMBL" id="KAI8042967.1"/>
    </source>
</evidence>
<feature type="domain" description="C-type lectin" evidence="1">
    <location>
        <begin position="48"/>
        <end position="161"/>
    </location>
</feature>
<dbReference type="SMART" id="SM00034">
    <property type="entry name" value="CLECT"/>
    <property type="match status" value="1"/>
</dbReference>
<dbReference type="PROSITE" id="PS50041">
    <property type="entry name" value="C_TYPE_LECTIN_2"/>
    <property type="match status" value="1"/>
</dbReference>
<gene>
    <name evidence="2" type="ORF">M5D96_004291</name>
</gene>
<dbReference type="CDD" id="cd00037">
    <property type="entry name" value="CLECT"/>
    <property type="match status" value="1"/>
</dbReference>
<dbReference type="InterPro" id="IPR016186">
    <property type="entry name" value="C-type_lectin-like/link_sf"/>
</dbReference>
<protein>
    <recommendedName>
        <fullName evidence="1">C-type lectin domain-containing protein</fullName>
    </recommendedName>
</protein>